<evidence type="ECO:0000313" key="2">
    <source>
        <dbReference type="Proteomes" id="UP000009168"/>
    </source>
</evidence>
<protein>
    <recommendedName>
        <fullName evidence="3">Kinase domain protein</fullName>
    </recommendedName>
</protein>
<sequence>MNCQQNIDQGQSQEENNGVDCQLNQLPTSLRVEQSNQQENENQRFDAFEEFGVNKKIFSQIIKEQMNLDVCYEDIEKLESLSLNIDKIDYVNQYIYTFKVANTLSYLKSLKLIINLTTSFPQEFISKLNKQISFLYQISNLDVQLNIQKNTVIQEYLDQFSLAISNSMNLQSLNFSVESQGINIEPLNLTSFLKCLNKLQNLSSLSLIFRNFAKFQDQMEIFGSEFKEIKNLKNLKLYFYPSPQDQLDLALMFQQLEVQNKLVQLSLGFEFGNIQHKGIEVIMTYLQQLPCLRHLAIQIRDCKLGYQGGQAFKDGFQSLQNLEKLSFTLRNSYMGEKGYQLVSEGFSYLLKLKQLEIITEDNLGTDYYESLTSTIPKLKHLLIVRFAFHCYNQKKVFQRSMKSIRLVLIFKN</sequence>
<dbReference type="Gene3D" id="3.80.10.10">
    <property type="entry name" value="Ribonuclease Inhibitor"/>
    <property type="match status" value="1"/>
</dbReference>
<dbReference type="InterPro" id="IPR032675">
    <property type="entry name" value="LRR_dom_sf"/>
</dbReference>
<proteinExistence type="predicted"/>
<name>W7X2Z6_TETTS</name>
<reference evidence="2" key="1">
    <citation type="journal article" date="2006" name="PLoS Biol.">
        <title>Macronuclear genome sequence of the ciliate Tetrahymena thermophila, a model eukaryote.</title>
        <authorList>
            <person name="Eisen J.A."/>
            <person name="Coyne R.S."/>
            <person name="Wu M."/>
            <person name="Wu D."/>
            <person name="Thiagarajan M."/>
            <person name="Wortman J.R."/>
            <person name="Badger J.H."/>
            <person name="Ren Q."/>
            <person name="Amedeo P."/>
            <person name="Jones K.M."/>
            <person name="Tallon L.J."/>
            <person name="Delcher A.L."/>
            <person name="Salzberg S.L."/>
            <person name="Silva J.C."/>
            <person name="Haas B.J."/>
            <person name="Majoros W.H."/>
            <person name="Farzad M."/>
            <person name="Carlton J.M."/>
            <person name="Smith R.K. Jr."/>
            <person name="Garg J."/>
            <person name="Pearlman R.E."/>
            <person name="Karrer K.M."/>
            <person name="Sun L."/>
            <person name="Manning G."/>
            <person name="Elde N.C."/>
            <person name="Turkewitz A.P."/>
            <person name="Asai D.J."/>
            <person name="Wilkes D.E."/>
            <person name="Wang Y."/>
            <person name="Cai H."/>
            <person name="Collins K."/>
            <person name="Stewart B.A."/>
            <person name="Lee S.R."/>
            <person name="Wilamowska K."/>
            <person name="Weinberg Z."/>
            <person name="Ruzzo W.L."/>
            <person name="Wloga D."/>
            <person name="Gaertig J."/>
            <person name="Frankel J."/>
            <person name="Tsao C.-C."/>
            <person name="Gorovsky M.A."/>
            <person name="Keeling P.J."/>
            <person name="Waller R.F."/>
            <person name="Patron N.J."/>
            <person name="Cherry J.M."/>
            <person name="Stover N.A."/>
            <person name="Krieger C.J."/>
            <person name="del Toro C."/>
            <person name="Ryder H.F."/>
            <person name="Williamson S.C."/>
            <person name="Barbeau R.A."/>
            <person name="Hamilton E.P."/>
            <person name="Orias E."/>
        </authorList>
    </citation>
    <scope>NUCLEOTIDE SEQUENCE [LARGE SCALE GENOMIC DNA]</scope>
    <source>
        <strain evidence="2">SB210</strain>
    </source>
</reference>
<keyword evidence="2" id="KW-1185">Reference proteome</keyword>
<dbReference type="SUPFAM" id="SSF52047">
    <property type="entry name" value="RNI-like"/>
    <property type="match status" value="1"/>
</dbReference>
<evidence type="ECO:0000313" key="1">
    <source>
        <dbReference type="EMBL" id="EWS73695.1"/>
    </source>
</evidence>
<dbReference type="EMBL" id="GG662650">
    <property type="protein sequence ID" value="EWS73695.1"/>
    <property type="molecule type" value="Genomic_DNA"/>
</dbReference>
<organism evidence="1 2">
    <name type="scientific">Tetrahymena thermophila (strain SB210)</name>
    <dbReference type="NCBI Taxonomy" id="312017"/>
    <lineage>
        <taxon>Eukaryota</taxon>
        <taxon>Sar</taxon>
        <taxon>Alveolata</taxon>
        <taxon>Ciliophora</taxon>
        <taxon>Intramacronucleata</taxon>
        <taxon>Oligohymenophorea</taxon>
        <taxon>Hymenostomatida</taxon>
        <taxon>Tetrahymenina</taxon>
        <taxon>Tetrahymenidae</taxon>
        <taxon>Tetrahymena</taxon>
    </lineage>
</organism>
<dbReference type="GeneID" id="24439095"/>
<dbReference type="RefSeq" id="XP_012653733.1">
    <property type="nucleotide sequence ID" value="XM_012798279.1"/>
</dbReference>
<evidence type="ECO:0008006" key="3">
    <source>
        <dbReference type="Google" id="ProtNLM"/>
    </source>
</evidence>
<accession>W7X2Z6</accession>
<dbReference type="AlphaFoldDB" id="W7X2Z6"/>
<gene>
    <name evidence="1" type="ORF">TTHERM_000461810</name>
</gene>
<dbReference type="InParanoid" id="W7X2Z6"/>
<dbReference type="KEGG" id="tet:TTHERM_000461810"/>
<dbReference type="Proteomes" id="UP000009168">
    <property type="component" value="Unassembled WGS sequence"/>
</dbReference>